<comment type="caution">
    <text evidence="1">The sequence shown here is derived from an EMBL/GenBank/DDBJ whole genome shotgun (WGS) entry which is preliminary data.</text>
</comment>
<evidence type="ECO:0000313" key="2">
    <source>
        <dbReference type="Proteomes" id="UP000287527"/>
    </source>
</evidence>
<accession>A0A444HC09</accession>
<organism evidence="1 2">
    <name type="scientific">Flavobacterium cerinum</name>
    <dbReference type="NCBI Taxonomy" id="2502784"/>
    <lineage>
        <taxon>Bacteria</taxon>
        <taxon>Pseudomonadati</taxon>
        <taxon>Bacteroidota</taxon>
        <taxon>Flavobacteriia</taxon>
        <taxon>Flavobacteriales</taxon>
        <taxon>Flavobacteriaceae</taxon>
        <taxon>Flavobacterium</taxon>
    </lineage>
</organism>
<dbReference type="Proteomes" id="UP000287527">
    <property type="component" value="Unassembled WGS sequence"/>
</dbReference>
<evidence type="ECO:0000313" key="1">
    <source>
        <dbReference type="EMBL" id="RWX00907.1"/>
    </source>
</evidence>
<reference evidence="1 2" key="1">
    <citation type="submission" date="2019-01" db="EMBL/GenBank/DDBJ databases">
        <title>Flavobacterium sp. nov.,isolated from freshwater.</title>
        <authorList>
            <person name="Zhang R."/>
            <person name="Du Z.-J."/>
        </authorList>
    </citation>
    <scope>NUCLEOTIDE SEQUENCE [LARGE SCALE GENOMIC DNA]</scope>
    <source>
        <strain evidence="1 2">1E403</strain>
    </source>
</reference>
<protein>
    <submittedName>
        <fullName evidence="1">Uncharacterized protein</fullName>
    </submittedName>
</protein>
<name>A0A444HC09_9FLAO</name>
<dbReference type="OrthoDB" id="1100373at2"/>
<sequence>MNKIVKQGQSFFDKVLELTGSIENSFDMSLANDSSLTDDLAIGDEILATTVTNKAVIAIWSGLNEPATMITDNSVVAPPSGIGYMQIGTTFKVS</sequence>
<dbReference type="RefSeq" id="WP_128389389.1">
    <property type="nucleotide sequence ID" value="NZ_SBII01000004.1"/>
</dbReference>
<gene>
    <name evidence="1" type="ORF">EPI11_07755</name>
</gene>
<dbReference type="AlphaFoldDB" id="A0A444HC09"/>
<keyword evidence="2" id="KW-1185">Reference proteome</keyword>
<dbReference type="EMBL" id="SBII01000004">
    <property type="protein sequence ID" value="RWX00907.1"/>
    <property type="molecule type" value="Genomic_DNA"/>
</dbReference>
<proteinExistence type="predicted"/>